<dbReference type="GO" id="GO:0009231">
    <property type="term" value="P:riboflavin biosynthetic process"/>
    <property type="evidence" value="ECO:0007669"/>
    <property type="project" value="TreeGrafter"/>
</dbReference>
<comment type="similarity">
    <text evidence="5">Belongs to the creatininase superfamily.</text>
</comment>
<gene>
    <name evidence="7" type="ORF">JN11_04761</name>
</gene>
<keyword evidence="2" id="KW-0479">Metal-binding</keyword>
<reference evidence="7 8" key="1">
    <citation type="submission" date="2019-07" db="EMBL/GenBank/DDBJ databases">
        <title>Genomic Encyclopedia of Archaeal and Bacterial Type Strains, Phase II (KMG-II): from individual species to whole genera.</title>
        <authorList>
            <person name="Goeker M."/>
        </authorList>
    </citation>
    <scope>NUCLEOTIDE SEQUENCE [LARGE SCALE GENOMIC DNA]</scope>
    <source>
        <strain evidence="7 8">ATCC BAA-1854</strain>
    </source>
</reference>
<sequence>MKPYLLLLVALLLSGFSFAQEIPARWDELVASDFPKALEKSSKTCILPIGILEKHGPHSPIGTDLIHVREWASRAVKSEYAVVFPDYFYGQINEARQQPGTFALPSKVIYELLEATCDEIARNGFDKIVILNGHGGNPEFLEFFMQSLLNKRHNYAVYLYRPENDPDYAAEYKKLHKSPINGDLHAGESETATLLYYRPDLMRMDRATNESGADQKRSDLPGLYTPIWWYSSFPNHYAGEGDKATSEFGKFITDHEIASFIKALKEVKADNKTIPLQNEFYDRVDKLNK</sequence>
<accession>A0A562TNI0</accession>
<dbReference type="EMBL" id="VLLI01000020">
    <property type="protein sequence ID" value="TWI94370.1"/>
    <property type="molecule type" value="Genomic_DNA"/>
</dbReference>
<comment type="caution">
    <text evidence="7">The sequence shown here is derived from an EMBL/GenBank/DDBJ whole genome shotgun (WGS) entry which is preliminary data.</text>
</comment>
<keyword evidence="3 7" id="KW-0378">Hydrolase</keyword>
<dbReference type="Gene3D" id="3.40.50.10310">
    <property type="entry name" value="Creatininase"/>
    <property type="match status" value="1"/>
</dbReference>
<dbReference type="SUPFAM" id="SSF102215">
    <property type="entry name" value="Creatininase"/>
    <property type="match status" value="1"/>
</dbReference>
<dbReference type="PANTHER" id="PTHR35005">
    <property type="entry name" value="3-DEHYDRO-SCYLLO-INOSOSE HYDROLASE"/>
    <property type="match status" value="1"/>
</dbReference>
<keyword evidence="8" id="KW-1185">Reference proteome</keyword>
<proteinExistence type="inferred from homology"/>
<dbReference type="RefSeq" id="WP_211360894.1">
    <property type="nucleotide sequence ID" value="NZ_VLLI01000020.1"/>
</dbReference>
<organism evidence="7 8">
    <name type="scientific">Mucilaginibacter frigoritolerans</name>
    <dbReference type="NCBI Taxonomy" id="652788"/>
    <lineage>
        <taxon>Bacteria</taxon>
        <taxon>Pseudomonadati</taxon>
        <taxon>Bacteroidota</taxon>
        <taxon>Sphingobacteriia</taxon>
        <taxon>Sphingobacteriales</taxon>
        <taxon>Sphingobacteriaceae</taxon>
        <taxon>Mucilaginibacter</taxon>
    </lineage>
</organism>
<comment type="cofactor">
    <cofactor evidence="1">
        <name>Zn(2+)</name>
        <dbReference type="ChEBI" id="CHEBI:29105"/>
    </cofactor>
</comment>
<dbReference type="InterPro" id="IPR003785">
    <property type="entry name" value="Creatininase/forma_Hydrolase"/>
</dbReference>
<evidence type="ECO:0000256" key="4">
    <source>
        <dbReference type="ARBA" id="ARBA00022833"/>
    </source>
</evidence>
<evidence type="ECO:0000256" key="5">
    <source>
        <dbReference type="ARBA" id="ARBA00024029"/>
    </source>
</evidence>
<evidence type="ECO:0000313" key="7">
    <source>
        <dbReference type="EMBL" id="TWI94370.1"/>
    </source>
</evidence>
<evidence type="ECO:0000256" key="3">
    <source>
        <dbReference type="ARBA" id="ARBA00022801"/>
    </source>
</evidence>
<dbReference type="Proteomes" id="UP000317010">
    <property type="component" value="Unassembled WGS sequence"/>
</dbReference>
<evidence type="ECO:0000256" key="1">
    <source>
        <dbReference type="ARBA" id="ARBA00001947"/>
    </source>
</evidence>
<protein>
    <submittedName>
        <fullName evidence="7">Creatinine amidohydrolase</fullName>
    </submittedName>
</protein>
<dbReference type="InterPro" id="IPR024087">
    <property type="entry name" value="Creatininase-like_sf"/>
</dbReference>
<dbReference type="AlphaFoldDB" id="A0A562TNI0"/>
<dbReference type="GO" id="GO:0016811">
    <property type="term" value="F:hydrolase activity, acting on carbon-nitrogen (but not peptide) bonds, in linear amides"/>
    <property type="evidence" value="ECO:0007669"/>
    <property type="project" value="TreeGrafter"/>
</dbReference>
<feature type="signal peptide" evidence="6">
    <location>
        <begin position="1"/>
        <end position="19"/>
    </location>
</feature>
<dbReference type="Pfam" id="PF02633">
    <property type="entry name" value="Creatininase"/>
    <property type="match status" value="1"/>
</dbReference>
<keyword evidence="4" id="KW-0862">Zinc</keyword>
<evidence type="ECO:0000256" key="2">
    <source>
        <dbReference type="ARBA" id="ARBA00022723"/>
    </source>
</evidence>
<evidence type="ECO:0000313" key="8">
    <source>
        <dbReference type="Proteomes" id="UP000317010"/>
    </source>
</evidence>
<dbReference type="GO" id="GO:0046872">
    <property type="term" value="F:metal ion binding"/>
    <property type="evidence" value="ECO:0007669"/>
    <property type="project" value="UniProtKB-KW"/>
</dbReference>
<evidence type="ECO:0000256" key="6">
    <source>
        <dbReference type="SAM" id="SignalP"/>
    </source>
</evidence>
<keyword evidence="6" id="KW-0732">Signal</keyword>
<name>A0A562TNI0_9SPHI</name>
<dbReference type="PANTHER" id="PTHR35005:SF1">
    <property type="entry name" value="2-AMINO-5-FORMYLAMINO-6-RIBOSYLAMINOPYRIMIDIN-4(3H)-ONE 5'-MONOPHOSPHATE DEFORMYLASE"/>
    <property type="match status" value="1"/>
</dbReference>
<feature type="chain" id="PRO_5022089165" evidence="6">
    <location>
        <begin position="20"/>
        <end position="289"/>
    </location>
</feature>